<keyword evidence="3" id="KW-1185">Reference proteome</keyword>
<dbReference type="EMBL" id="AP018795">
    <property type="protein sequence ID" value="BBF66527.1"/>
    <property type="molecule type" value="Genomic_DNA"/>
</dbReference>
<dbReference type="AlphaFoldDB" id="A0A2Z6IN55"/>
<feature type="region of interest" description="Disordered" evidence="1">
    <location>
        <begin position="1"/>
        <end position="30"/>
    </location>
</feature>
<feature type="compositionally biased region" description="Basic and acidic residues" evidence="1">
    <location>
        <begin position="1"/>
        <end position="16"/>
    </location>
</feature>
<reference evidence="2 3" key="1">
    <citation type="journal article" date="2018" name="Microbiol. Resour. Announc.">
        <title>Complete Genome Sequence of Acidithiobacillus ferridurans JCM 18981.</title>
        <authorList>
            <person name="Miyauchi T."/>
            <person name="Kouzuma A."/>
            <person name="Abe T."/>
            <person name="Watanabe K."/>
        </authorList>
    </citation>
    <scope>NUCLEOTIDE SEQUENCE [LARGE SCALE GENOMIC DNA]</scope>
    <source>
        <strain evidence="3">ATCC 33020 / DSM 29468 / JCM 18981 / 11Fe</strain>
    </source>
</reference>
<evidence type="ECO:0000256" key="1">
    <source>
        <dbReference type="SAM" id="MobiDB-lite"/>
    </source>
</evidence>
<name>A0A2Z6IN55_ACIFI</name>
<sequence>MPDDRNALKKDAHTEDLVPSLNRTTPCRMIGGKIAGSRGQLERQFKTGSGHSQSCRIH</sequence>
<dbReference type="Proteomes" id="UP000280188">
    <property type="component" value="Chromosome"/>
</dbReference>
<evidence type="ECO:0000313" key="2">
    <source>
        <dbReference type="EMBL" id="BBF66527.1"/>
    </source>
</evidence>
<gene>
    <name evidence="2" type="ORF">AFERRID_27450</name>
</gene>
<protein>
    <submittedName>
        <fullName evidence="2">Uncharacterized protein</fullName>
    </submittedName>
</protein>
<dbReference type="KEGG" id="afj:AFERRID_27450"/>
<evidence type="ECO:0000313" key="3">
    <source>
        <dbReference type="Proteomes" id="UP000280188"/>
    </source>
</evidence>
<organism evidence="2 3">
    <name type="scientific">Acidithiobacillus ferridurans</name>
    <dbReference type="NCBI Taxonomy" id="1232575"/>
    <lineage>
        <taxon>Bacteria</taxon>
        <taxon>Pseudomonadati</taxon>
        <taxon>Pseudomonadota</taxon>
        <taxon>Acidithiobacillia</taxon>
        <taxon>Acidithiobacillales</taxon>
        <taxon>Acidithiobacillaceae</taxon>
        <taxon>Acidithiobacillus</taxon>
    </lineage>
</organism>
<accession>A0A2Z6IN55</accession>
<proteinExistence type="predicted"/>